<feature type="region of interest" description="Disordered" evidence="6">
    <location>
        <begin position="1"/>
        <end position="21"/>
    </location>
</feature>
<dbReference type="PROSITE" id="PS00086">
    <property type="entry name" value="CYTOCHROME_P450"/>
    <property type="match status" value="1"/>
</dbReference>
<dbReference type="PRINTS" id="PR00465">
    <property type="entry name" value="EP450IV"/>
</dbReference>
<dbReference type="InterPro" id="IPR036396">
    <property type="entry name" value="Cyt_P450_sf"/>
</dbReference>
<dbReference type="GO" id="GO:0005506">
    <property type="term" value="F:iron ion binding"/>
    <property type="evidence" value="ECO:0007669"/>
    <property type="project" value="InterPro"/>
</dbReference>
<name>A0A511N0D6_DEIC1</name>
<dbReference type="Proteomes" id="UP000321306">
    <property type="component" value="Unassembled WGS sequence"/>
</dbReference>
<feature type="binding site" description="axial binding residue" evidence="4">
    <location>
        <position position="344"/>
    </location>
    <ligand>
        <name>heme</name>
        <dbReference type="ChEBI" id="CHEBI:30413"/>
    </ligand>
    <ligandPart>
        <name>Fe</name>
        <dbReference type="ChEBI" id="CHEBI:18248"/>
    </ligandPart>
</feature>
<dbReference type="GO" id="GO:0016705">
    <property type="term" value="F:oxidoreductase activity, acting on paired donors, with incorporation or reduction of molecular oxygen"/>
    <property type="evidence" value="ECO:0007669"/>
    <property type="project" value="InterPro"/>
</dbReference>
<keyword evidence="8" id="KW-1185">Reference proteome</keyword>
<dbReference type="CDD" id="cd00302">
    <property type="entry name" value="cytochrome_P450"/>
    <property type="match status" value="1"/>
</dbReference>
<dbReference type="AlphaFoldDB" id="A0A511N0D6"/>
<dbReference type="Gene3D" id="1.10.630.10">
    <property type="entry name" value="Cytochrome P450"/>
    <property type="match status" value="1"/>
</dbReference>
<dbReference type="EMBL" id="BJXB01000005">
    <property type="protein sequence ID" value="GEM45846.1"/>
    <property type="molecule type" value="Genomic_DNA"/>
</dbReference>
<evidence type="ECO:0000256" key="6">
    <source>
        <dbReference type="SAM" id="MobiDB-lite"/>
    </source>
</evidence>
<evidence type="ECO:0000256" key="1">
    <source>
        <dbReference type="ARBA" id="ARBA00010617"/>
    </source>
</evidence>
<dbReference type="PANTHER" id="PTHR46696:SF1">
    <property type="entry name" value="CYTOCHROME P450 YJIB-RELATED"/>
    <property type="match status" value="1"/>
</dbReference>
<evidence type="ECO:0000256" key="5">
    <source>
        <dbReference type="RuleBase" id="RU000461"/>
    </source>
</evidence>
<organism evidence="7 8">
    <name type="scientific">Deinococcus cellulosilyticus (strain DSM 18568 / NBRC 106333 / KACC 11606 / 5516J-15)</name>
    <dbReference type="NCBI Taxonomy" id="1223518"/>
    <lineage>
        <taxon>Bacteria</taxon>
        <taxon>Thermotogati</taxon>
        <taxon>Deinococcota</taxon>
        <taxon>Deinococci</taxon>
        <taxon>Deinococcales</taxon>
        <taxon>Deinococcaceae</taxon>
        <taxon>Deinococcus</taxon>
    </lineage>
</organism>
<dbReference type="Pfam" id="PF00067">
    <property type="entry name" value="p450"/>
    <property type="match status" value="1"/>
</dbReference>
<keyword evidence="4 5" id="KW-0349">Heme</keyword>
<gene>
    <name evidence="7" type="ORF">DC3_14810</name>
</gene>
<accession>A0A511N0D6</accession>
<keyword evidence="5" id="KW-0503">Monooxygenase</keyword>
<dbReference type="RefSeq" id="WP_146883498.1">
    <property type="nucleotide sequence ID" value="NZ_BJXB01000005.1"/>
</dbReference>
<dbReference type="SUPFAM" id="SSF48264">
    <property type="entry name" value="Cytochrome P450"/>
    <property type="match status" value="1"/>
</dbReference>
<sequence length="392" mass="44982">MTQTLRGGTQKTNREPIPTQRVSRDVKGNWHIYGFEEARQILRSDVTTQAGFLAESVRGMKGLTNQPVLFADGEEHHLYRTEVARFFSPTTVEKYRSMMEACIDRFLQEAVQKKKIDLSDISLRIAVRVAAQVVGLTESDPDQMAQRLGAFFQQDANRDAPKYVQIMRFLTNQVKLFHFYQRDVKPAIKARMIQPREDVISHVLGKGYSNMEVLTECITYGAAGMVTTREFIQIASWHLLEQPRLKDRYLVASEKERMAILGEILRVEPVVGQLFRRMQGDMELTSDNQTFQLKKGDLVALHVYGANEDPRTVGEDARQVCPHRDLPRGVQAPVMSFGDGHHRCPGAFLALQETDIFLMRFLRLPVKFKAPQMTWVELIQSYELRKFEMEIG</sequence>
<evidence type="ECO:0000256" key="2">
    <source>
        <dbReference type="ARBA" id="ARBA00022723"/>
    </source>
</evidence>
<evidence type="ECO:0000313" key="7">
    <source>
        <dbReference type="EMBL" id="GEM45846.1"/>
    </source>
</evidence>
<protein>
    <recommendedName>
        <fullName evidence="9">Cytochrome P450</fullName>
    </recommendedName>
</protein>
<keyword evidence="5" id="KW-0560">Oxidoreductase</keyword>
<dbReference type="GO" id="GO:0004497">
    <property type="term" value="F:monooxygenase activity"/>
    <property type="evidence" value="ECO:0007669"/>
    <property type="project" value="UniProtKB-KW"/>
</dbReference>
<dbReference type="PANTHER" id="PTHR46696">
    <property type="entry name" value="P450, PUTATIVE (EUROFUNG)-RELATED"/>
    <property type="match status" value="1"/>
</dbReference>
<keyword evidence="2 4" id="KW-0479">Metal-binding</keyword>
<dbReference type="GO" id="GO:0020037">
    <property type="term" value="F:heme binding"/>
    <property type="evidence" value="ECO:0007669"/>
    <property type="project" value="InterPro"/>
</dbReference>
<evidence type="ECO:0000313" key="8">
    <source>
        <dbReference type="Proteomes" id="UP000321306"/>
    </source>
</evidence>
<evidence type="ECO:0000256" key="4">
    <source>
        <dbReference type="PIRSR" id="PIRSR602403-1"/>
    </source>
</evidence>
<dbReference type="InterPro" id="IPR017972">
    <property type="entry name" value="Cyt_P450_CS"/>
</dbReference>
<dbReference type="OrthoDB" id="54272at2"/>
<evidence type="ECO:0000256" key="3">
    <source>
        <dbReference type="ARBA" id="ARBA00023004"/>
    </source>
</evidence>
<reference evidence="7 8" key="1">
    <citation type="submission" date="2019-07" db="EMBL/GenBank/DDBJ databases">
        <title>Whole genome shotgun sequence of Deinococcus cellulosilyticus NBRC 106333.</title>
        <authorList>
            <person name="Hosoyama A."/>
            <person name="Uohara A."/>
            <person name="Ohji S."/>
            <person name="Ichikawa N."/>
        </authorList>
    </citation>
    <scope>NUCLEOTIDE SEQUENCE [LARGE SCALE GENOMIC DNA]</scope>
    <source>
        <strain evidence="7 8">NBRC 106333</strain>
    </source>
</reference>
<dbReference type="InterPro" id="IPR001128">
    <property type="entry name" value="Cyt_P450"/>
</dbReference>
<comment type="cofactor">
    <cofactor evidence="4">
        <name>heme</name>
        <dbReference type="ChEBI" id="CHEBI:30413"/>
    </cofactor>
</comment>
<keyword evidence="3 4" id="KW-0408">Iron</keyword>
<comment type="similarity">
    <text evidence="1 5">Belongs to the cytochrome P450 family.</text>
</comment>
<evidence type="ECO:0008006" key="9">
    <source>
        <dbReference type="Google" id="ProtNLM"/>
    </source>
</evidence>
<proteinExistence type="inferred from homology"/>
<feature type="compositionally biased region" description="Polar residues" evidence="6">
    <location>
        <begin position="1"/>
        <end position="11"/>
    </location>
</feature>
<dbReference type="InterPro" id="IPR002403">
    <property type="entry name" value="Cyt_P450_E_grp-IV"/>
</dbReference>
<comment type="caution">
    <text evidence="7">The sequence shown here is derived from an EMBL/GenBank/DDBJ whole genome shotgun (WGS) entry which is preliminary data.</text>
</comment>